<evidence type="ECO:0000313" key="3">
    <source>
        <dbReference type="Proteomes" id="UP000480178"/>
    </source>
</evidence>
<keyword evidence="1" id="KW-0812">Transmembrane</keyword>
<evidence type="ECO:0000256" key="1">
    <source>
        <dbReference type="SAM" id="Phobius"/>
    </source>
</evidence>
<feature type="transmembrane region" description="Helical" evidence="1">
    <location>
        <begin position="72"/>
        <end position="96"/>
    </location>
</feature>
<keyword evidence="1" id="KW-0472">Membrane</keyword>
<dbReference type="KEGG" id="rhoz:GXP67_04325"/>
<dbReference type="RefSeq" id="WP_162442023.1">
    <property type="nucleotide sequence ID" value="NZ_CP048222.1"/>
</dbReference>
<keyword evidence="3" id="KW-1185">Reference proteome</keyword>
<feature type="transmembrane region" description="Helical" evidence="1">
    <location>
        <begin position="46"/>
        <end position="66"/>
    </location>
</feature>
<dbReference type="Proteomes" id="UP000480178">
    <property type="component" value="Chromosome"/>
</dbReference>
<dbReference type="EMBL" id="CP048222">
    <property type="protein sequence ID" value="QHT65950.1"/>
    <property type="molecule type" value="Genomic_DNA"/>
</dbReference>
<protein>
    <submittedName>
        <fullName evidence="2">Uncharacterized protein</fullName>
    </submittedName>
</protein>
<proteinExistence type="predicted"/>
<keyword evidence="1" id="KW-1133">Transmembrane helix</keyword>
<dbReference type="AlphaFoldDB" id="A0A6C0GE40"/>
<accession>A0A6C0GE40</accession>
<gene>
    <name evidence="2" type="ORF">GXP67_04325</name>
</gene>
<organism evidence="2 3">
    <name type="scientific">Rhodocytophaga rosea</name>
    <dbReference type="NCBI Taxonomy" id="2704465"/>
    <lineage>
        <taxon>Bacteria</taxon>
        <taxon>Pseudomonadati</taxon>
        <taxon>Bacteroidota</taxon>
        <taxon>Cytophagia</taxon>
        <taxon>Cytophagales</taxon>
        <taxon>Rhodocytophagaceae</taxon>
        <taxon>Rhodocytophaga</taxon>
    </lineage>
</organism>
<sequence>MLTLLLKFVFYVVAGFSGLVAAFYFVMTVLGIFFPKSPHQGGADAVWFAVGYGVALGLLGWAYHLAIIQGRIGAGFLMILIAYVSCIVFFIVLLMFSKGRWN</sequence>
<evidence type="ECO:0000313" key="2">
    <source>
        <dbReference type="EMBL" id="QHT65950.1"/>
    </source>
</evidence>
<feature type="transmembrane region" description="Helical" evidence="1">
    <location>
        <begin position="12"/>
        <end position="34"/>
    </location>
</feature>
<reference evidence="2 3" key="1">
    <citation type="submission" date="2020-01" db="EMBL/GenBank/DDBJ databases">
        <authorList>
            <person name="Kim M.K."/>
        </authorList>
    </citation>
    <scope>NUCLEOTIDE SEQUENCE [LARGE SCALE GENOMIC DNA]</scope>
    <source>
        <strain evidence="2 3">172606-1</strain>
    </source>
</reference>
<name>A0A6C0GE40_9BACT</name>